<dbReference type="AlphaFoldDB" id="A0A2T5LWC7"/>
<dbReference type="Proteomes" id="UP000244073">
    <property type="component" value="Unassembled WGS sequence"/>
</dbReference>
<protein>
    <submittedName>
        <fullName evidence="1">Uncharacterized protein</fullName>
    </submittedName>
</protein>
<evidence type="ECO:0000313" key="2">
    <source>
        <dbReference type="Proteomes" id="UP000244073"/>
    </source>
</evidence>
<reference evidence="1 2" key="1">
    <citation type="journal article" date="2018" name="Proc. Natl. Acad. Sci. U.S.A.">
        <title>Linking secondary metabolites to gene clusters through genome sequencing of six diverse Aspergillus species.</title>
        <authorList>
            <person name="Kaerboelling I."/>
            <person name="Vesth T.C."/>
            <person name="Frisvad J.C."/>
            <person name="Nybo J.L."/>
            <person name="Theobald S."/>
            <person name="Kuo A."/>
            <person name="Bowyer P."/>
            <person name="Matsuda Y."/>
            <person name="Mondo S."/>
            <person name="Lyhne E.K."/>
            <person name="Kogle M.E."/>
            <person name="Clum A."/>
            <person name="Lipzen A."/>
            <person name="Salamov A."/>
            <person name="Ngan C.Y."/>
            <person name="Daum C."/>
            <person name="Chiniquy J."/>
            <person name="Barry K."/>
            <person name="LaButti K."/>
            <person name="Haridas S."/>
            <person name="Simmons B.A."/>
            <person name="Magnuson J.K."/>
            <person name="Mortensen U.H."/>
            <person name="Larsen T.O."/>
            <person name="Grigoriev I.V."/>
            <person name="Baker S.E."/>
            <person name="Andersen M.R."/>
        </authorList>
    </citation>
    <scope>NUCLEOTIDE SEQUENCE [LARGE SCALE GENOMIC DNA]</scope>
    <source>
        <strain evidence="1 2">IBT 24754</strain>
    </source>
</reference>
<evidence type="ECO:0000313" key="1">
    <source>
        <dbReference type="EMBL" id="PTU20590.1"/>
    </source>
</evidence>
<proteinExistence type="predicted"/>
<comment type="caution">
    <text evidence="1">The sequence shown here is derived from an EMBL/GenBank/DDBJ whole genome shotgun (WGS) entry which is preliminary data.</text>
</comment>
<name>A0A2T5LWC7_9EURO</name>
<dbReference type="GeneID" id="63809508"/>
<dbReference type="RefSeq" id="XP_040751982.1">
    <property type="nucleotide sequence ID" value="XM_040892626.1"/>
</dbReference>
<accession>A0A2T5LWC7</accession>
<organism evidence="1 2">
    <name type="scientific">Aspergillus ochraceoroseus IBT 24754</name>
    <dbReference type="NCBI Taxonomy" id="1392256"/>
    <lineage>
        <taxon>Eukaryota</taxon>
        <taxon>Fungi</taxon>
        <taxon>Dikarya</taxon>
        <taxon>Ascomycota</taxon>
        <taxon>Pezizomycotina</taxon>
        <taxon>Eurotiomycetes</taxon>
        <taxon>Eurotiomycetidae</taxon>
        <taxon>Eurotiales</taxon>
        <taxon>Aspergillaceae</taxon>
        <taxon>Aspergillus</taxon>
        <taxon>Aspergillus subgen. Nidulantes</taxon>
    </lineage>
</organism>
<sequence length="103" mass="11813">MRRLVGRSWGVLRSESPWLIVEDELFRMSGWRAASGLRFRWETIVLRRGRPGTRCVRAVEGRPFCICAKPRNLLPRVMSVSTASPLPFAIITKLRVPCLDFLS</sequence>
<dbReference type="EMBL" id="MSFN02000004">
    <property type="protein sequence ID" value="PTU20590.1"/>
    <property type="molecule type" value="Genomic_DNA"/>
</dbReference>
<dbReference type="VEuPathDB" id="FungiDB:P175DRAFT_0223382"/>
<gene>
    <name evidence="1" type="ORF">P175DRAFT_0223382</name>
</gene>